<reference evidence="2 3" key="1">
    <citation type="submission" date="2019-03" db="EMBL/GenBank/DDBJ databases">
        <title>Draft genome sequences of novel Actinobacteria.</title>
        <authorList>
            <person name="Sahin N."/>
            <person name="Ay H."/>
            <person name="Saygin H."/>
        </authorList>
    </citation>
    <scope>NUCLEOTIDE SEQUENCE [LARGE SCALE GENOMIC DNA]</scope>
    <source>
        <strain evidence="2 3">DSM 45941</strain>
    </source>
</reference>
<dbReference type="AlphaFoldDB" id="A0A4R5BNA1"/>
<keyword evidence="3" id="KW-1185">Reference proteome</keyword>
<organism evidence="2 3">
    <name type="scientific">Actinomadura darangshiensis</name>
    <dbReference type="NCBI Taxonomy" id="705336"/>
    <lineage>
        <taxon>Bacteria</taxon>
        <taxon>Bacillati</taxon>
        <taxon>Actinomycetota</taxon>
        <taxon>Actinomycetes</taxon>
        <taxon>Streptosporangiales</taxon>
        <taxon>Thermomonosporaceae</taxon>
        <taxon>Actinomadura</taxon>
    </lineage>
</organism>
<evidence type="ECO:0000313" key="3">
    <source>
        <dbReference type="Proteomes" id="UP000295578"/>
    </source>
</evidence>
<accession>A0A4R5BNA1</accession>
<sequence length="212" mass="23025">MTLVVSDYPRKHVGKVAEINGMTIADGPWIPVREAFGITGLRSGVLMRWEEEGLISVSQDSERSPRRYLKPELEIVAKLGTNGPPSLRALRRYLTSRLDGESDDGLPVGLANADTQKTDAPGADGAESAAFLTTLANLLRGQKLSPEVVSKQRIRVTKDAASRGVAIECRRRASDADRWWFSWGGGVWLCEADNPTEAVVQVKTALRTVGGP</sequence>
<comment type="caution">
    <text evidence="2">The sequence shown here is derived from an EMBL/GenBank/DDBJ whole genome shotgun (WGS) entry which is preliminary data.</text>
</comment>
<protein>
    <submittedName>
        <fullName evidence="2">Uncharacterized protein</fullName>
    </submittedName>
</protein>
<dbReference type="OrthoDB" id="3482512at2"/>
<dbReference type="EMBL" id="SMKY01000024">
    <property type="protein sequence ID" value="TDD87365.1"/>
    <property type="molecule type" value="Genomic_DNA"/>
</dbReference>
<dbReference type="RefSeq" id="WP_132195494.1">
    <property type="nucleotide sequence ID" value="NZ_SMKY01000024.1"/>
</dbReference>
<proteinExistence type="predicted"/>
<gene>
    <name evidence="2" type="ORF">E1293_08135</name>
</gene>
<name>A0A4R5BNA1_9ACTN</name>
<dbReference type="Proteomes" id="UP000295578">
    <property type="component" value="Unassembled WGS sequence"/>
</dbReference>
<evidence type="ECO:0000256" key="1">
    <source>
        <dbReference type="SAM" id="MobiDB-lite"/>
    </source>
</evidence>
<evidence type="ECO:0000313" key="2">
    <source>
        <dbReference type="EMBL" id="TDD87365.1"/>
    </source>
</evidence>
<feature type="region of interest" description="Disordered" evidence="1">
    <location>
        <begin position="105"/>
        <end position="124"/>
    </location>
</feature>